<dbReference type="SUPFAM" id="SSF51735">
    <property type="entry name" value="NAD(P)-binding Rossmann-fold domains"/>
    <property type="match status" value="1"/>
</dbReference>
<dbReference type="InterPro" id="IPR036291">
    <property type="entry name" value="NAD(P)-bd_dom_sf"/>
</dbReference>
<evidence type="ECO:0000259" key="3">
    <source>
        <dbReference type="Pfam" id="PF22725"/>
    </source>
</evidence>
<organism evidence="4">
    <name type="scientific">marine metagenome</name>
    <dbReference type="NCBI Taxonomy" id="408172"/>
    <lineage>
        <taxon>unclassified sequences</taxon>
        <taxon>metagenomes</taxon>
        <taxon>ecological metagenomes</taxon>
    </lineage>
</organism>
<dbReference type="AlphaFoldDB" id="A0A381P265"/>
<proteinExistence type="predicted"/>
<evidence type="ECO:0000256" key="1">
    <source>
        <dbReference type="ARBA" id="ARBA00023002"/>
    </source>
</evidence>
<dbReference type="InterPro" id="IPR050463">
    <property type="entry name" value="Gfo/Idh/MocA_oxidrdct_glycsds"/>
</dbReference>
<feature type="domain" description="GFO/IDH/MocA-like oxidoreductase" evidence="3">
    <location>
        <begin position="127"/>
        <end position="248"/>
    </location>
</feature>
<dbReference type="Gene3D" id="3.40.50.720">
    <property type="entry name" value="NAD(P)-binding Rossmann-like Domain"/>
    <property type="match status" value="1"/>
</dbReference>
<name>A0A381P265_9ZZZZ</name>
<dbReference type="GO" id="GO:0016491">
    <property type="term" value="F:oxidoreductase activity"/>
    <property type="evidence" value="ECO:0007669"/>
    <property type="project" value="UniProtKB-KW"/>
</dbReference>
<dbReference type="InterPro" id="IPR055170">
    <property type="entry name" value="GFO_IDH_MocA-like_dom"/>
</dbReference>
<dbReference type="InterPro" id="IPR000683">
    <property type="entry name" value="Gfo/Idh/MocA-like_OxRdtase_N"/>
</dbReference>
<feature type="domain" description="Gfo/Idh/MocA-like oxidoreductase N-terminal" evidence="2">
    <location>
        <begin position="4"/>
        <end position="116"/>
    </location>
</feature>
<reference evidence="4" key="1">
    <citation type="submission" date="2018-05" db="EMBL/GenBank/DDBJ databases">
        <authorList>
            <person name="Lanie J.A."/>
            <person name="Ng W.-L."/>
            <person name="Kazmierczak K.M."/>
            <person name="Andrzejewski T.M."/>
            <person name="Davidsen T.M."/>
            <person name="Wayne K.J."/>
            <person name="Tettelin H."/>
            <person name="Glass J.I."/>
            <person name="Rusch D."/>
            <person name="Podicherti R."/>
            <person name="Tsui H.-C.T."/>
            <person name="Winkler M.E."/>
        </authorList>
    </citation>
    <scope>NUCLEOTIDE SEQUENCE</scope>
</reference>
<dbReference type="Pfam" id="PF01408">
    <property type="entry name" value="GFO_IDH_MocA"/>
    <property type="match status" value="1"/>
</dbReference>
<dbReference type="PANTHER" id="PTHR43818:SF11">
    <property type="entry name" value="BCDNA.GH03377"/>
    <property type="match status" value="1"/>
</dbReference>
<protein>
    <submittedName>
        <fullName evidence="4">Uncharacterized protein</fullName>
    </submittedName>
</protein>
<keyword evidence="1" id="KW-0560">Oxidoreductase</keyword>
<dbReference type="GO" id="GO:0000166">
    <property type="term" value="F:nucleotide binding"/>
    <property type="evidence" value="ECO:0007669"/>
    <property type="project" value="InterPro"/>
</dbReference>
<dbReference type="Gene3D" id="3.30.360.10">
    <property type="entry name" value="Dihydrodipicolinate Reductase, domain 2"/>
    <property type="match status" value="1"/>
</dbReference>
<evidence type="ECO:0000313" key="4">
    <source>
        <dbReference type="EMBL" id="SUZ61011.1"/>
    </source>
</evidence>
<gene>
    <name evidence="4" type="ORF">METZ01_LOCUS13865</name>
</gene>
<dbReference type="SUPFAM" id="SSF55347">
    <property type="entry name" value="Glyceraldehyde-3-phosphate dehydrogenase-like, C-terminal domain"/>
    <property type="match status" value="1"/>
</dbReference>
<accession>A0A381P265</accession>
<dbReference type="Pfam" id="PF22725">
    <property type="entry name" value="GFO_IDH_MocA_C3"/>
    <property type="match status" value="1"/>
</dbReference>
<dbReference type="EMBL" id="UINC01000777">
    <property type="protein sequence ID" value="SUZ61011.1"/>
    <property type="molecule type" value="Genomic_DNA"/>
</dbReference>
<sequence length="317" mass="34962">MVHQVGIIGLGTVGSRFVEQFNNHREFDLVAAWDVDPAACSVHEDSVNLCSDADEVIANSDLVYIAVPPRHHRVYVMSCIAANTAIFCEKPLGIDLVSSRELVDAVISSGLPAGVNFVFSAAPSAHELQRKIENAEFGDLTRVDLRLHFSRWPRVWHERAQWLRLRDQGGWIREVASHFIFLASRLLGPITMESGDVYFEDGPNGVLCETIGLARFASSSAPLTLAGTSQGAGPDVVDLTVRGTHGSARIWDWYRLQQIDGDDWVDVFGSEREVLGVDAYTSQLDQLDRMMRGEKHTIATFAEALSVQECVEALLAV</sequence>
<dbReference type="PANTHER" id="PTHR43818">
    <property type="entry name" value="BCDNA.GH03377"/>
    <property type="match status" value="1"/>
</dbReference>
<evidence type="ECO:0000259" key="2">
    <source>
        <dbReference type="Pfam" id="PF01408"/>
    </source>
</evidence>